<feature type="transmembrane region" description="Helical" evidence="5">
    <location>
        <begin position="115"/>
        <end position="131"/>
    </location>
</feature>
<evidence type="ECO:0000313" key="7">
    <source>
        <dbReference type="EMBL" id="MFC5381928.1"/>
    </source>
</evidence>
<sequence length="321" mass="33598">MSTRRLGRILSVWSIAGGAGAALALAQWALGLDIGVITKVLPLAVNGNTDVNTRSEFLRVSGGTAHPIEFSVLTAIALPIAIWCVTQTRGATRIVHFAAAGLMATALPLAVSRSAVLAAGVAVILAAFGWSKRVRVNVVILGIAFVVLFRAVSPGVLGTVASLFRNASTDPSVTARTEDYAEISELWLGSPVIGIGIGTYRPEVYRFLDNQALLTVVEQGVLGLVAWLAAIVCAVLLCRRARRAVPGNASVKSLAWALTGGVGALSFSTLTYDTFSFTQSLSATMLMLGICAAFDRVVRMAAPHDGQAATRRLAPTRTAGR</sequence>
<keyword evidence="2 5" id="KW-0812">Transmembrane</keyword>
<dbReference type="GO" id="GO:0016874">
    <property type="term" value="F:ligase activity"/>
    <property type="evidence" value="ECO:0007669"/>
    <property type="project" value="UniProtKB-KW"/>
</dbReference>
<dbReference type="PANTHER" id="PTHR37422:SF13">
    <property type="entry name" value="LIPOPOLYSACCHARIDE BIOSYNTHESIS PROTEIN PA4999-RELATED"/>
    <property type="match status" value="1"/>
</dbReference>
<comment type="caution">
    <text evidence="7">The sequence shown here is derived from an EMBL/GenBank/DDBJ whole genome shotgun (WGS) entry which is preliminary data.</text>
</comment>
<dbReference type="EMBL" id="JBHSLD010000013">
    <property type="protein sequence ID" value="MFC5381928.1"/>
    <property type="molecule type" value="Genomic_DNA"/>
</dbReference>
<dbReference type="Pfam" id="PF04932">
    <property type="entry name" value="Wzy_C"/>
    <property type="match status" value="1"/>
</dbReference>
<evidence type="ECO:0000256" key="2">
    <source>
        <dbReference type="ARBA" id="ARBA00022692"/>
    </source>
</evidence>
<organism evidence="7 8">
    <name type="scientific">Aquipuribacter nitratireducens</name>
    <dbReference type="NCBI Taxonomy" id="650104"/>
    <lineage>
        <taxon>Bacteria</taxon>
        <taxon>Bacillati</taxon>
        <taxon>Actinomycetota</taxon>
        <taxon>Actinomycetes</taxon>
        <taxon>Micrococcales</taxon>
        <taxon>Intrasporangiaceae</taxon>
        <taxon>Aquipuribacter</taxon>
    </lineage>
</organism>
<evidence type="ECO:0000256" key="3">
    <source>
        <dbReference type="ARBA" id="ARBA00022989"/>
    </source>
</evidence>
<name>A0ABW0GPR0_9MICO</name>
<dbReference type="RefSeq" id="WP_340270994.1">
    <property type="nucleotide sequence ID" value="NZ_JBBEOG010000009.1"/>
</dbReference>
<evidence type="ECO:0000259" key="6">
    <source>
        <dbReference type="Pfam" id="PF04932"/>
    </source>
</evidence>
<feature type="transmembrane region" description="Helical" evidence="5">
    <location>
        <begin position="12"/>
        <end position="30"/>
    </location>
</feature>
<evidence type="ECO:0000256" key="4">
    <source>
        <dbReference type="ARBA" id="ARBA00023136"/>
    </source>
</evidence>
<keyword evidence="7" id="KW-0436">Ligase</keyword>
<accession>A0ABW0GPR0</accession>
<feature type="transmembrane region" description="Helical" evidence="5">
    <location>
        <begin position="138"/>
        <end position="164"/>
    </location>
</feature>
<reference evidence="8" key="1">
    <citation type="journal article" date="2019" name="Int. J. Syst. Evol. Microbiol.">
        <title>The Global Catalogue of Microorganisms (GCM) 10K type strain sequencing project: providing services to taxonomists for standard genome sequencing and annotation.</title>
        <authorList>
            <consortium name="The Broad Institute Genomics Platform"/>
            <consortium name="The Broad Institute Genome Sequencing Center for Infectious Disease"/>
            <person name="Wu L."/>
            <person name="Ma J."/>
        </authorList>
    </citation>
    <scope>NUCLEOTIDE SEQUENCE [LARGE SCALE GENOMIC DNA]</scope>
    <source>
        <strain evidence="8">CCUG 43114</strain>
    </source>
</reference>
<dbReference type="InterPro" id="IPR051533">
    <property type="entry name" value="WaaL-like"/>
</dbReference>
<evidence type="ECO:0000313" key="8">
    <source>
        <dbReference type="Proteomes" id="UP001596122"/>
    </source>
</evidence>
<feature type="transmembrane region" description="Helical" evidence="5">
    <location>
        <begin position="212"/>
        <end position="237"/>
    </location>
</feature>
<keyword evidence="3 5" id="KW-1133">Transmembrane helix</keyword>
<keyword evidence="4 5" id="KW-0472">Membrane</keyword>
<dbReference type="PANTHER" id="PTHR37422">
    <property type="entry name" value="TEICHURONIC ACID BIOSYNTHESIS PROTEIN TUAE"/>
    <property type="match status" value="1"/>
</dbReference>
<evidence type="ECO:0000256" key="1">
    <source>
        <dbReference type="ARBA" id="ARBA00004141"/>
    </source>
</evidence>
<feature type="domain" description="O-antigen ligase-related" evidence="6">
    <location>
        <begin position="99"/>
        <end position="228"/>
    </location>
</feature>
<keyword evidence="8" id="KW-1185">Reference proteome</keyword>
<evidence type="ECO:0000256" key="5">
    <source>
        <dbReference type="SAM" id="Phobius"/>
    </source>
</evidence>
<feature type="transmembrane region" description="Helical" evidence="5">
    <location>
        <begin position="276"/>
        <end position="294"/>
    </location>
</feature>
<dbReference type="InterPro" id="IPR007016">
    <property type="entry name" value="O-antigen_ligase-rel_domated"/>
</dbReference>
<dbReference type="Proteomes" id="UP001596122">
    <property type="component" value="Unassembled WGS sequence"/>
</dbReference>
<comment type="subcellular location">
    <subcellularLocation>
        <location evidence="1">Membrane</location>
        <topology evidence="1">Multi-pass membrane protein</topology>
    </subcellularLocation>
</comment>
<proteinExistence type="predicted"/>
<protein>
    <submittedName>
        <fullName evidence="7">O-antigen ligase family protein</fullName>
    </submittedName>
</protein>
<gene>
    <name evidence="7" type="ORF">ACFPJ6_14190</name>
</gene>
<feature type="transmembrane region" description="Helical" evidence="5">
    <location>
        <begin position="249"/>
        <end position="270"/>
    </location>
</feature>